<dbReference type="STRING" id="144197.ENSSPAP00000016898"/>
<dbReference type="GO" id="GO:0000902">
    <property type="term" value="P:cell morphogenesis"/>
    <property type="evidence" value="ECO:0007669"/>
    <property type="project" value="TreeGrafter"/>
</dbReference>
<dbReference type="GO" id="GO:0045296">
    <property type="term" value="F:cadherin binding"/>
    <property type="evidence" value="ECO:0007669"/>
    <property type="project" value="TreeGrafter"/>
</dbReference>
<feature type="transmembrane region" description="Helical" evidence="13">
    <location>
        <begin position="823"/>
        <end position="847"/>
    </location>
</feature>
<dbReference type="GO" id="GO:0034332">
    <property type="term" value="P:adherens junction organization"/>
    <property type="evidence" value="ECO:0007669"/>
    <property type="project" value="TreeGrafter"/>
</dbReference>
<protein>
    <submittedName>
        <fullName evidence="16">Cadherin-17-like</fullName>
    </submittedName>
</protein>
<dbReference type="PROSITE" id="PS50268">
    <property type="entry name" value="CADHERIN_2"/>
    <property type="match status" value="6"/>
</dbReference>
<dbReference type="Pfam" id="PF00028">
    <property type="entry name" value="Cadherin"/>
    <property type="match status" value="4"/>
</dbReference>
<evidence type="ECO:0000256" key="12">
    <source>
        <dbReference type="PROSITE-ProRule" id="PRU00043"/>
    </source>
</evidence>
<dbReference type="Gene3D" id="2.60.40.60">
    <property type="entry name" value="Cadherins"/>
    <property type="match status" value="7"/>
</dbReference>
<feature type="domain" description="Cadherin" evidence="15">
    <location>
        <begin position="615"/>
        <end position="715"/>
    </location>
</feature>
<evidence type="ECO:0000256" key="10">
    <source>
        <dbReference type="ARBA" id="ARBA00023136"/>
    </source>
</evidence>
<dbReference type="CDD" id="cd11304">
    <property type="entry name" value="Cadherin_repeat"/>
    <property type="match status" value="5"/>
</dbReference>
<feature type="domain" description="Cadherin" evidence="15">
    <location>
        <begin position="125"/>
        <end position="238"/>
    </location>
</feature>
<dbReference type="InterPro" id="IPR020894">
    <property type="entry name" value="Cadherin_CS"/>
</dbReference>
<reference evidence="16" key="1">
    <citation type="submission" date="2023-09" db="UniProtKB">
        <authorList>
            <consortium name="Ensembl"/>
        </authorList>
    </citation>
    <scope>IDENTIFICATION</scope>
</reference>
<evidence type="ECO:0000256" key="6">
    <source>
        <dbReference type="ARBA" id="ARBA00022737"/>
    </source>
</evidence>
<keyword evidence="5 14" id="KW-0732">Signal</keyword>
<keyword evidence="9 13" id="KW-1133">Transmembrane helix</keyword>
<dbReference type="GO" id="GO:0007156">
    <property type="term" value="P:homophilic cell adhesion via plasma membrane adhesion molecules"/>
    <property type="evidence" value="ECO:0007669"/>
    <property type="project" value="InterPro"/>
</dbReference>
<evidence type="ECO:0000256" key="9">
    <source>
        <dbReference type="ARBA" id="ARBA00022989"/>
    </source>
</evidence>
<feature type="domain" description="Cadherin" evidence="15">
    <location>
        <begin position="500"/>
        <end position="614"/>
    </location>
</feature>
<dbReference type="PANTHER" id="PTHR24027:SF419">
    <property type="entry name" value="CADHERIN-17"/>
    <property type="match status" value="1"/>
</dbReference>
<dbReference type="GO" id="GO:0044331">
    <property type="term" value="P:cell-cell adhesion mediated by cadherin"/>
    <property type="evidence" value="ECO:0007669"/>
    <property type="project" value="TreeGrafter"/>
</dbReference>
<keyword evidence="10 13" id="KW-0472">Membrane</keyword>
<evidence type="ECO:0000256" key="2">
    <source>
        <dbReference type="ARBA" id="ARBA00022475"/>
    </source>
</evidence>
<dbReference type="GO" id="GO:0007043">
    <property type="term" value="P:cell-cell junction assembly"/>
    <property type="evidence" value="ECO:0007669"/>
    <property type="project" value="TreeGrafter"/>
</dbReference>
<evidence type="ECO:0000256" key="14">
    <source>
        <dbReference type="SAM" id="SignalP"/>
    </source>
</evidence>
<feature type="domain" description="Cadherin" evidence="15">
    <location>
        <begin position="393"/>
        <end position="498"/>
    </location>
</feature>
<evidence type="ECO:0000256" key="5">
    <source>
        <dbReference type="ARBA" id="ARBA00022729"/>
    </source>
</evidence>
<dbReference type="FunFam" id="2.60.40.60:FF:000011">
    <property type="entry name" value="Cadherin 1"/>
    <property type="match status" value="1"/>
</dbReference>
<evidence type="ECO:0000256" key="3">
    <source>
        <dbReference type="ARBA" id="ARBA00022692"/>
    </source>
</evidence>
<dbReference type="GO" id="GO:0016342">
    <property type="term" value="C:catenin complex"/>
    <property type="evidence" value="ECO:0007669"/>
    <property type="project" value="TreeGrafter"/>
</dbReference>
<feature type="signal peptide" evidence="14">
    <location>
        <begin position="1"/>
        <end position="19"/>
    </location>
</feature>
<dbReference type="GO" id="GO:0005912">
    <property type="term" value="C:adherens junction"/>
    <property type="evidence" value="ECO:0007669"/>
    <property type="project" value="TreeGrafter"/>
</dbReference>
<organism evidence="16">
    <name type="scientific">Stegastes partitus</name>
    <name type="common">bicolor damselfish</name>
    <dbReference type="NCBI Taxonomy" id="144197"/>
    <lineage>
        <taxon>Eukaryota</taxon>
        <taxon>Metazoa</taxon>
        <taxon>Chordata</taxon>
        <taxon>Craniata</taxon>
        <taxon>Vertebrata</taxon>
        <taxon>Euteleostomi</taxon>
        <taxon>Actinopterygii</taxon>
        <taxon>Neopterygii</taxon>
        <taxon>Teleostei</taxon>
        <taxon>Neoteleostei</taxon>
        <taxon>Acanthomorphata</taxon>
        <taxon>Ovalentaria</taxon>
        <taxon>Pomacentridae</taxon>
        <taxon>Stegastes</taxon>
    </lineage>
</organism>
<dbReference type="GO" id="GO:0005509">
    <property type="term" value="F:calcium ion binding"/>
    <property type="evidence" value="ECO:0007669"/>
    <property type="project" value="UniProtKB-UniRule"/>
</dbReference>
<keyword evidence="7 12" id="KW-0106">Calcium</keyword>
<keyword evidence="6" id="KW-0677">Repeat</keyword>
<dbReference type="AlphaFoldDB" id="A0A3B5A6A8"/>
<dbReference type="FunFam" id="2.60.40.60:FF:000163">
    <property type="entry name" value="Cadherin 17"/>
    <property type="match status" value="1"/>
</dbReference>
<keyword evidence="2" id="KW-1003">Cell membrane</keyword>
<evidence type="ECO:0000256" key="4">
    <source>
        <dbReference type="ARBA" id="ARBA00022723"/>
    </source>
</evidence>
<dbReference type="SMART" id="SM00112">
    <property type="entry name" value="CA"/>
    <property type="match status" value="6"/>
</dbReference>
<name>A0A3B5A6A8_9TELE</name>
<dbReference type="PANTHER" id="PTHR24027">
    <property type="entry name" value="CADHERIN-23"/>
    <property type="match status" value="1"/>
</dbReference>
<evidence type="ECO:0000256" key="13">
    <source>
        <dbReference type="SAM" id="Phobius"/>
    </source>
</evidence>
<keyword evidence="3 13" id="KW-0812">Transmembrane</keyword>
<dbReference type="GeneTree" id="ENSGT00940000157655"/>
<dbReference type="GO" id="GO:0016477">
    <property type="term" value="P:cell migration"/>
    <property type="evidence" value="ECO:0007669"/>
    <property type="project" value="TreeGrafter"/>
</dbReference>
<dbReference type="FunFam" id="2.60.40.60:FF:000123">
    <property type="entry name" value="Protocadherin beta 4"/>
    <property type="match status" value="1"/>
</dbReference>
<feature type="domain" description="Cadherin" evidence="15">
    <location>
        <begin position="47"/>
        <end position="124"/>
    </location>
</feature>
<evidence type="ECO:0000259" key="15">
    <source>
        <dbReference type="PROSITE" id="PS50268"/>
    </source>
</evidence>
<dbReference type="GO" id="GO:0060027">
    <property type="term" value="P:convergent extension involved in gastrulation"/>
    <property type="evidence" value="ECO:0007669"/>
    <property type="project" value="UniProtKB-ARBA"/>
</dbReference>
<keyword evidence="11" id="KW-0325">Glycoprotein</keyword>
<dbReference type="InterPro" id="IPR015919">
    <property type="entry name" value="Cadherin-like_sf"/>
</dbReference>
<dbReference type="FunFam" id="2.60.40.60:FF:000019">
    <property type="entry name" value="Cadherin 2"/>
    <property type="match status" value="1"/>
</dbReference>
<dbReference type="InterPro" id="IPR002126">
    <property type="entry name" value="Cadherin-like_dom"/>
</dbReference>
<dbReference type="GO" id="GO:0016339">
    <property type="term" value="P:calcium-dependent cell-cell adhesion via plasma membrane cell adhesion molecules"/>
    <property type="evidence" value="ECO:0007669"/>
    <property type="project" value="TreeGrafter"/>
</dbReference>
<dbReference type="GO" id="GO:0008013">
    <property type="term" value="F:beta-catenin binding"/>
    <property type="evidence" value="ECO:0007669"/>
    <property type="project" value="TreeGrafter"/>
</dbReference>
<dbReference type="PROSITE" id="PS00232">
    <property type="entry name" value="CADHERIN_1"/>
    <property type="match status" value="2"/>
</dbReference>
<sequence length="867" mass="96498">MTPVMHLLLLPILLGIAAGKDLEDKKGPFENTVLEVLEGTPVQFPIYQFQVDQAGVDGFRLSGEGQRDVSISKDGWLFLERPLDWSREDHYALSVEALEEDEVVEGPIYVNINVVDVNNNAPYFNQSTYTAFIREKRKAGIPFTSVFATDRDDPTTPNAQLTYSLVSQIPNRNNIAFFQIDPDTGEISTTSAGQMMLKAREGVLHSRAGDNMGFDALRAKFNDYCSEPKVPYDQNPFFTCVEKAEMRRRNVNPLEDPDYTLIVRVQDMGGTSETALTGNARVHIVVLENLWENPGPINIVENWKTTYPQVIAKVQSNEPDAVYSLVQKERELRFPFEITEDGEILLTEELDREEKDSYILVVFAKDNHDKEVEPPMEIFVQVDDENDNAPECVKEESVFEVQEDEPVGALVGQLEVHDNDKEGTLNSQLSYEIVSQSPPDENTFLIDGHDGRIQALRVLQRKHQQIYSLNVRVTDSAFSTVCKVIVKVIDVNNEKPLFEETDYGSLTLAEDTPVGDTVLVIKATDADDPDSGSSAINFHISAGDDDNVFAVETDGKGVGHVVIAKPLDFESSATYRLQIDARNPEPLMKGLEYDSQSTTFVSISVTDVDEVPEFSLDILHVTVPENTTKGSVLLTVEAKDPEGQEIGFKLEGDSKGWLEIDAATGEIKTKQKMDRETLESFDVTVTAFEKANPEMSAERVVHVSLLDVNDNVPKLVESQAFICLGKTKSVVIKATDPDDDPYSQPFSFALIRKSPNWGLRAIDDTTAELILKKHPIEDKTFTVQINIKDSTGMGVNQPFEVRVCNCTELGYCYMTPGKHGFKYGTGATVGILVGILAFCAIIFIIVIKRVKKGGKQKGDEEEKDTMM</sequence>
<evidence type="ECO:0000256" key="8">
    <source>
        <dbReference type="ARBA" id="ARBA00022889"/>
    </source>
</evidence>
<dbReference type="Ensembl" id="ENSSPAT00000017161.1">
    <property type="protein sequence ID" value="ENSSPAP00000016898.1"/>
    <property type="gene ID" value="ENSSPAG00000012722.1"/>
</dbReference>
<evidence type="ECO:0000256" key="7">
    <source>
        <dbReference type="ARBA" id="ARBA00022837"/>
    </source>
</evidence>
<feature type="chain" id="PRO_5017198324" evidence="14">
    <location>
        <begin position="20"/>
        <end position="867"/>
    </location>
</feature>
<evidence type="ECO:0000256" key="1">
    <source>
        <dbReference type="ARBA" id="ARBA00004251"/>
    </source>
</evidence>
<dbReference type="SUPFAM" id="SSF49313">
    <property type="entry name" value="Cadherin-like"/>
    <property type="match status" value="7"/>
</dbReference>
<keyword evidence="8" id="KW-0130">Cell adhesion</keyword>
<proteinExistence type="predicted"/>
<accession>A0A3B5A6A8</accession>
<feature type="domain" description="Cadherin" evidence="15">
    <location>
        <begin position="323"/>
        <end position="392"/>
    </location>
</feature>
<keyword evidence="4" id="KW-0479">Metal-binding</keyword>
<comment type="subcellular location">
    <subcellularLocation>
        <location evidence="1">Cell membrane</location>
        <topology evidence="1">Single-pass type I membrane protein</topology>
    </subcellularLocation>
</comment>
<evidence type="ECO:0000256" key="11">
    <source>
        <dbReference type="ARBA" id="ARBA00023180"/>
    </source>
</evidence>
<dbReference type="PRINTS" id="PR00205">
    <property type="entry name" value="CADHERIN"/>
</dbReference>
<dbReference type="InterPro" id="IPR039808">
    <property type="entry name" value="Cadherin"/>
</dbReference>
<evidence type="ECO:0000313" key="16">
    <source>
        <dbReference type="Ensembl" id="ENSSPAP00000016898.1"/>
    </source>
</evidence>